<evidence type="ECO:0000313" key="1">
    <source>
        <dbReference type="EMBL" id="MFD2095655.1"/>
    </source>
</evidence>
<accession>A0ABW4XJB9</accession>
<protein>
    <submittedName>
        <fullName evidence="1">Uncharacterized protein</fullName>
    </submittedName>
</protein>
<proteinExistence type="predicted"/>
<sequence length="284" mass="31773">MIIEKLAIGSTLLGSVKNYRKALCPFEVVDHQDTAIKARLHRIFDSSCDNKTHTQSLLNQFRVIVTPYLESEGTLIIYMDPLPMDSITEAGMAEYQALKQVLPEIASHKKCYLFPYGRASFPASFQSLNKNEESIQILSISSALAFTPQKTVSMIQNDAVCIARLGGGESLKIRWSKSGYAKDAVQLKVVLKGLFLDYVDEVDLPIDLLTLDCNGHEDYLNAFAETVRWLGSVMYDKTQVELMDYQIGDLRSINGLLQYTTPKTGTRLHLCMAETGIIAVYVRT</sequence>
<comment type="caution">
    <text evidence="1">The sequence shown here is derived from an EMBL/GenBank/DDBJ whole genome shotgun (WGS) entry which is preliminary data.</text>
</comment>
<name>A0ABW4XJB9_9GAMM</name>
<dbReference type="Proteomes" id="UP001597380">
    <property type="component" value="Unassembled WGS sequence"/>
</dbReference>
<organism evidence="1 2">
    <name type="scientific">Corallincola platygyrae</name>
    <dbReference type="NCBI Taxonomy" id="1193278"/>
    <lineage>
        <taxon>Bacteria</taxon>
        <taxon>Pseudomonadati</taxon>
        <taxon>Pseudomonadota</taxon>
        <taxon>Gammaproteobacteria</taxon>
        <taxon>Alteromonadales</taxon>
        <taxon>Psychromonadaceae</taxon>
        <taxon>Corallincola</taxon>
    </lineage>
</organism>
<evidence type="ECO:0000313" key="2">
    <source>
        <dbReference type="Proteomes" id="UP001597380"/>
    </source>
</evidence>
<reference evidence="2" key="1">
    <citation type="journal article" date="2019" name="Int. J. Syst. Evol. Microbiol.">
        <title>The Global Catalogue of Microorganisms (GCM) 10K type strain sequencing project: providing services to taxonomists for standard genome sequencing and annotation.</title>
        <authorList>
            <consortium name="The Broad Institute Genomics Platform"/>
            <consortium name="The Broad Institute Genome Sequencing Center for Infectious Disease"/>
            <person name="Wu L."/>
            <person name="Ma J."/>
        </authorList>
    </citation>
    <scope>NUCLEOTIDE SEQUENCE [LARGE SCALE GENOMIC DNA]</scope>
    <source>
        <strain evidence="2">CGMCC 1.10992</strain>
    </source>
</reference>
<dbReference type="RefSeq" id="WP_345340274.1">
    <property type="nucleotide sequence ID" value="NZ_BAABLI010000014.1"/>
</dbReference>
<dbReference type="EMBL" id="JBHUHT010000009">
    <property type="protein sequence ID" value="MFD2095655.1"/>
    <property type="molecule type" value="Genomic_DNA"/>
</dbReference>
<gene>
    <name evidence="1" type="ORF">ACFSJ3_06610</name>
</gene>
<keyword evidence="2" id="KW-1185">Reference proteome</keyword>